<protein>
    <submittedName>
        <fullName evidence="1">Heterokaryon incompatibility protein</fullName>
    </submittedName>
</protein>
<proteinExistence type="predicted"/>
<evidence type="ECO:0000313" key="2">
    <source>
        <dbReference type="Proteomes" id="UP001232148"/>
    </source>
</evidence>
<gene>
    <name evidence="1" type="ORF">LX32DRAFT_662759</name>
</gene>
<reference evidence="1" key="1">
    <citation type="submission" date="2021-06" db="EMBL/GenBank/DDBJ databases">
        <title>Comparative genomics, transcriptomics and evolutionary studies reveal genomic signatures of adaptation to plant cell wall in hemibiotrophic fungi.</title>
        <authorList>
            <consortium name="DOE Joint Genome Institute"/>
            <person name="Baroncelli R."/>
            <person name="Diaz J.F."/>
            <person name="Benocci T."/>
            <person name="Peng M."/>
            <person name="Battaglia E."/>
            <person name="Haridas S."/>
            <person name="Andreopoulos W."/>
            <person name="Labutti K."/>
            <person name="Pangilinan J."/>
            <person name="Floch G.L."/>
            <person name="Makela M.R."/>
            <person name="Henrissat B."/>
            <person name="Grigoriev I.V."/>
            <person name="Crouch J.A."/>
            <person name="De Vries R.P."/>
            <person name="Sukno S.A."/>
            <person name="Thon M.R."/>
        </authorList>
    </citation>
    <scope>NUCLEOTIDE SEQUENCE</scope>
    <source>
        <strain evidence="1">MAFF235873</strain>
    </source>
</reference>
<comment type="caution">
    <text evidence="1">The sequence shown here is derived from an EMBL/GenBank/DDBJ whole genome shotgun (WGS) entry which is preliminary data.</text>
</comment>
<evidence type="ECO:0000313" key="1">
    <source>
        <dbReference type="EMBL" id="KAK2030134.1"/>
    </source>
</evidence>
<keyword evidence="2" id="KW-1185">Reference proteome</keyword>
<accession>A0AAD9M253</accession>
<dbReference type="Proteomes" id="UP001232148">
    <property type="component" value="Unassembled WGS sequence"/>
</dbReference>
<sequence>MSLYKSEADNDGFRTFVQRYTADVIESRRLERVTTSYNGLSFVDQTRGWVIKEGTENPKRSFTRACDIAAQRNKLPAMQIGELVQFVGTNGTVGFASLDAGIAVGDRIIAFQDCHVGFIARSLPGSTCLQIISIADVETVPSVIPYVNEEGHQTHADYNPMEDPEFEKVHVMMDFRTLQQLTASVEF</sequence>
<dbReference type="AlphaFoldDB" id="A0AAD9M253"/>
<organism evidence="1 2">
    <name type="scientific">Colletotrichum zoysiae</name>
    <dbReference type="NCBI Taxonomy" id="1216348"/>
    <lineage>
        <taxon>Eukaryota</taxon>
        <taxon>Fungi</taxon>
        <taxon>Dikarya</taxon>
        <taxon>Ascomycota</taxon>
        <taxon>Pezizomycotina</taxon>
        <taxon>Sordariomycetes</taxon>
        <taxon>Hypocreomycetidae</taxon>
        <taxon>Glomerellales</taxon>
        <taxon>Glomerellaceae</taxon>
        <taxon>Colletotrichum</taxon>
        <taxon>Colletotrichum graminicola species complex</taxon>
    </lineage>
</organism>
<dbReference type="EMBL" id="MU842855">
    <property type="protein sequence ID" value="KAK2030134.1"/>
    <property type="molecule type" value="Genomic_DNA"/>
</dbReference>
<name>A0AAD9M253_9PEZI</name>